<dbReference type="PROSITE" id="PS50109">
    <property type="entry name" value="HIS_KIN"/>
    <property type="match status" value="1"/>
</dbReference>
<evidence type="ECO:0000256" key="2">
    <source>
        <dbReference type="ARBA" id="ARBA00012438"/>
    </source>
</evidence>
<evidence type="ECO:0000313" key="9">
    <source>
        <dbReference type="Proteomes" id="UP000269115"/>
    </source>
</evidence>
<dbReference type="PANTHER" id="PTHR43065:SF42">
    <property type="entry name" value="TWO-COMPONENT SENSOR PPRA"/>
    <property type="match status" value="1"/>
</dbReference>
<keyword evidence="5" id="KW-0175">Coiled coil</keyword>
<dbReference type="EMBL" id="RJUR01000011">
    <property type="protein sequence ID" value="ROQ53366.1"/>
    <property type="molecule type" value="Genomic_DNA"/>
</dbReference>
<dbReference type="InterPro" id="IPR004358">
    <property type="entry name" value="Sig_transdc_His_kin-like_C"/>
</dbReference>
<sequence length="542" mass="58532">MNNSVPNGERALILAPPTLSRLALNLFDEAGIQALATRDLDEMADALGQGAGLAIIADESLGGFVQSPVHNYLRTQPAWSDLPVVLLTSPARAPDADLHTALGNLFLLACPFQPSGLLALTHASLRARRRQYQAQYSAARLQDLEQRVEEQLRHLREDEQQLRHTQKMEAIGQLAGGVAHDFNNLLTGIGGSVELIRRRLAQGRQEDLPKLIDMSLGAVQRAASMTHRLLAFSSRQPLDAGPVSLASLLDGDQLRALLTPQIDLQVSLDADLWHIEVDAQQLREAIDNLLSNARDAMPNGGELRIHAGNRRQGKPLPGGHPLASGDYVLLSVHDNGCGMPQSSVDRAFDPFFTTKPIGQGTGLGLSMVYGFSRQSQGHVALYSSIGHGTQVELYLPRHVGDVQGAPAPAPGPPPEANGSNRVLIVEDDHTVRQLVHETLAEQGYQCCEVADASLALSVLRSDRPIDLLISDVGLPGMNGRQLAEIARKLRPGLKVLFITGYAENATSCRGFLDPGMQMINKPFKFTQLTRKVAQMLGPGNAP</sequence>
<dbReference type="Gene3D" id="3.40.50.2300">
    <property type="match status" value="1"/>
</dbReference>
<dbReference type="SMART" id="SM00448">
    <property type="entry name" value="REC"/>
    <property type="match status" value="1"/>
</dbReference>
<dbReference type="SUPFAM" id="SSF55874">
    <property type="entry name" value="ATPase domain of HSP90 chaperone/DNA topoisomerase II/histidine kinase"/>
    <property type="match status" value="1"/>
</dbReference>
<dbReference type="RefSeq" id="WP_088515376.1">
    <property type="nucleotide sequence ID" value="NZ_RJUR01000011.1"/>
</dbReference>
<feature type="modified residue" description="4-aspartylphosphate" evidence="4">
    <location>
        <position position="471"/>
    </location>
</feature>
<dbReference type="SUPFAM" id="SSF52172">
    <property type="entry name" value="CheY-like"/>
    <property type="match status" value="2"/>
</dbReference>
<dbReference type="AlphaFoldDB" id="A0A9X8EQD4"/>
<dbReference type="Pfam" id="PF00512">
    <property type="entry name" value="HisKA"/>
    <property type="match status" value="1"/>
</dbReference>
<dbReference type="InterPro" id="IPR036890">
    <property type="entry name" value="HATPase_C_sf"/>
</dbReference>
<dbReference type="PANTHER" id="PTHR43065">
    <property type="entry name" value="SENSOR HISTIDINE KINASE"/>
    <property type="match status" value="1"/>
</dbReference>
<dbReference type="PROSITE" id="PS50110">
    <property type="entry name" value="RESPONSE_REGULATORY"/>
    <property type="match status" value="1"/>
</dbReference>
<keyword evidence="3 4" id="KW-0597">Phosphoprotein</keyword>
<proteinExistence type="predicted"/>
<dbReference type="InterPro" id="IPR011006">
    <property type="entry name" value="CheY-like_superfamily"/>
</dbReference>
<protein>
    <recommendedName>
        <fullName evidence="2">histidine kinase</fullName>
        <ecNumber evidence="2">2.7.13.3</ecNumber>
    </recommendedName>
</protein>
<feature type="domain" description="Response regulatory" evidence="7">
    <location>
        <begin position="421"/>
        <end position="536"/>
    </location>
</feature>
<comment type="caution">
    <text evidence="8">The sequence shown here is derived from an EMBL/GenBank/DDBJ whole genome shotgun (WGS) entry which is preliminary data.</text>
</comment>
<dbReference type="Pfam" id="PF00072">
    <property type="entry name" value="Response_reg"/>
    <property type="match status" value="1"/>
</dbReference>
<dbReference type="SMART" id="SM00387">
    <property type="entry name" value="HATPase_c"/>
    <property type="match status" value="1"/>
</dbReference>
<dbReference type="Pfam" id="PF02518">
    <property type="entry name" value="HATPase_c"/>
    <property type="match status" value="1"/>
</dbReference>
<evidence type="ECO:0000259" key="7">
    <source>
        <dbReference type="PROSITE" id="PS50110"/>
    </source>
</evidence>
<gene>
    <name evidence="8" type="ORF">EDF85_1124</name>
</gene>
<organism evidence="8 9">
    <name type="scientific">Pseudomonas putida</name>
    <name type="common">Arthrobacter siderocapsulatus</name>
    <dbReference type="NCBI Taxonomy" id="303"/>
    <lineage>
        <taxon>Bacteria</taxon>
        <taxon>Pseudomonadati</taxon>
        <taxon>Pseudomonadota</taxon>
        <taxon>Gammaproteobacteria</taxon>
        <taxon>Pseudomonadales</taxon>
        <taxon>Pseudomonadaceae</taxon>
        <taxon>Pseudomonas</taxon>
    </lineage>
</organism>
<evidence type="ECO:0000256" key="3">
    <source>
        <dbReference type="ARBA" id="ARBA00022553"/>
    </source>
</evidence>
<feature type="coiled-coil region" evidence="5">
    <location>
        <begin position="138"/>
        <end position="165"/>
    </location>
</feature>
<evidence type="ECO:0000256" key="4">
    <source>
        <dbReference type="PROSITE-ProRule" id="PRU00169"/>
    </source>
</evidence>
<evidence type="ECO:0000256" key="1">
    <source>
        <dbReference type="ARBA" id="ARBA00000085"/>
    </source>
</evidence>
<dbReference type="PRINTS" id="PR00344">
    <property type="entry name" value="BCTRLSENSOR"/>
</dbReference>
<dbReference type="SUPFAM" id="SSF47384">
    <property type="entry name" value="Homodimeric domain of signal transducing histidine kinase"/>
    <property type="match status" value="1"/>
</dbReference>
<dbReference type="SMART" id="SM00388">
    <property type="entry name" value="HisKA"/>
    <property type="match status" value="1"/>
</dbReference>
<dbReference type="InterPro" id="IPR003594">
    <property type="entry name" value="HATPase_dom"/>
</dbReference>
<dbReference type="InterPro" id="IPR003661">
    <property type="entry name" value="HisK_dim/P_dom"/>
</dbReference>
<dbReference type="Gene3D" id="1.10.287.130">
    <property type="match status" value="1"/>
</dbReference>
<evidence type="ECO:0000259" key="6">
    <source>
        <dbReference type="PROSITE" id="PS50109"/>
    </source>
</evidence>
<dbReference type="Proteomes" id="UP000269115">
    <property type="component" value="Unassembled WGS sequence"/>
</dbReference>
<reference evidence="8 9" key="1">
    <citation type="submission" date="2018-11" db="EMBL/GenBank/DDBJ databases">
        <title>Genomic analyses of the natural microbiome of Caenorhabditis elegans.</title>
        <authorList>
            <person name="Samuel B."/>
        </authorList>
    </citation>
    <scope>NUCLEOTIDE SEQUENCE [LARGE SCALE GENOMIC DNA]</scope>
    <source>
        <strain evidence="8 9">BIGb0473</strain>
    </source>
</reference>
<feature type="domain" description="Histidine kinase" evidence="6">
    <location>
        <begin position="177"/>
        <end position="399"/>
    </location>
</feature>
<evidence type="ECO:0000256" key="5">
    <source>
        <dbReference type="SAM" id="Coils"/>
    </source>
</evidence>
<accession>A0A9X8EQD4</accession>
<dbReference type="GO" id="GO:0000155">
    <property type="term" value="F:phosphorelay sensor kinase activity"/>
    <property type="evidence" value="ECO:0007669"/>
    <property type="project" value="InterPro"/>
</dbReference>
<name>A0A9X8EQD4_PSEPU</name>
<dbReference type="InterPro" id="IPR001789">
    <property type="entry name" value="Sig_transdc_resp-reg_receiver"/>
</dbReference>
<dbReference type="InterPro" id="IPR005467">
    <property type="entry name" value="His_kinase_dom"/>
</dbReference>
<comment type="catalytic activity">
    <reaction evidence="1">
        <text>ATP + protein L-histidine = ADP + protein N-phospho-L-histidine.</text>
        <dbReference type="EC" id="2.7.13.3"/>
    </reaction>
</comment>
<dbReference type="CDD" id="cd00082">
    <property type="entry name" value="HisKA"/>
    <property type="match status" value="1"/>
</dbReference>
<dbReference type="Gene3D" id="3.30.565.10">
    <property type="entry name" value="Histidine kinase-like ATPase, C-terminal domain"/>
    <property type="match status" value="1"/>
</dbReference>
<dbReference type="InterPro" id="IPR036097">
    <property type="entry name" value="HisK_dim/P_sf"/>
</dbReference>
<dbReference type="EC" id="2.7.13.3" evidence="2"/>
<evidence type="ECO:0000313" key="8">
    <source>
        <dbReference type="EMBL" id="ROQ53366.1"/>
    </source>
</evidence>